<dbReference type="EMBL" id="AYYF01001032">
    <property type="protein sequence ID" value="ETK12942.1"/>
    <property type="molecule type" value="Genomic_DNA"/>
</dbReference>
<name>W2D2L1_9BACT</name>
<gene>
    <name evidence="1" type="ORF">T235_06410</name>
</gene>
<accession>W2D2L1</accession>
<dbReference type="PATRIC" id="fig|1411915.3.peg.446"/>
<protein>
    <submittedName>
        <fullName evidence="1">Uncharacterized protein</fullName>
    </submittedName>
</protein>
<reference evidence="1 2" key="1">
    <citation type="submission" date="2013-11" db="EMBL/GenBank/DDBJ databases">
        <title>Single cell genomics of uncultured Tannerella BU063 (oral taxon 286).</title>
        <authorList>
            <person name="Beall C.J."/>
            <person name="Campbell A.G."/>
            <person name="Griffen A.L."/>
            <person name="Podar M."/>
            <person name="Leys E.J."/>
        </authorList>
    </citation>
    <scope>NUCLEOTIDE SEQUENCE [LARGE SCALE GENOMIC DNA]</scope>
    <source>
        <strain evidence="1">Cell 8/11</strain>
    </source>
</reference>
<dbReference type="Proteomes" id="UP000034980">
    <property type="component" value="Unassembled WGS sequence"/>
</dbReference>
<evidence type="ECO:0000313" key="2">
    <source>
        <dbReference type="Proteomes" id="UP000034980"/>
    </source>
</evidence>
<evidence type="ECO:0000313" key="1">
    <source>
        <dbReference type="EMBL" id="ETK12942.1"/>
    </source>
</evidence>
<proteinExistence type="predicted"/>
<organism evidence="1 2">
    <name type="scientific">Tannerella sp. oral taxon BU063 isolate Cell 8/11</name>
    <dbReference type="NCBI Taxonomy" id="1411915"/>
    <lineage>
        <taxon>Bacteria</taxon>
        <taxon>Pseudomonadati</taxon>
        <taxon>Bacteroidota</taxon>
        <taxon>Bacteroidia</taxon>
        <taxon>Bacteroidales</taxon>
        <taxon>Tannerellaceae</taxon>
        <taxon>Tannerella</taxon>
    </lineage>
</organism>
<dbReference type="AlphaFoldDB" id="W2D2L1"/>
<sequence>MQNVLTFYLDRGRVMQNSTTLFLIRKMIMKNDIFGISVGAYCIRPLNASSKETYDQKSMYMWGVFNTPLP</sequence>
<comment type="caution">
    <text evidence="1">The sequence shown here is derived from an EMBL/GenBank/DDBJ whole genome shotgun (WGS) entry which is preliminary data.</text>
</comment>